<evidence type="ECO:0000259" key="3">
    <source>
        <dbReference type="PROSITE" id="PS50119"/>
    </source>
</evidence>
<keyword evidence="1" id="KW-0862">Zinc</keyword>
<dbReference type="PANTHER" id="PTHR25462:SF296">
    <property type="entry name" value="MEIOTIC P26, ISOFORM F"/>
    <property type="match status" value="1"/>
</dbReference>
<comment type="caution">
    <text evidence="4">The sequence shown here is derived from an EMBL/GenBank/DDBJ whole genome shotgun (WGS) entry which is preliminary data.</text>
</comment>
<evidence type="ECO:0000313" key="5">
    <source>
        <dbReference type="Proteomes" id="UP000683360"/>
    </source>
</evidence>
<dbReference type="PROSITE" id="PS50119">
    <property type="entry name" value="ZF_BBOX"/>
    <property type="match status" value="1"/>
</dbReference>
<gene>
    <name evidence="4" type="ORF">MEDL_60830</name>
</gene>
<evidence type="ECO:0000256" key="2">
    <source>
        <dbReference type="SAM" id="Coils"/>
    </source>
</evidence>
<keyword evidence="1" id="KW-0479">Metal-binding</keyword>
<dbReference type="Gene3D" id="3.30.160.60">
    <property type="entry name" value="Classic Zinc Finger"/>
    <property type="match status" value="1"/>
</dbReference>
<dbReference type="OrthoDB" id="6135363at2759"/>
<feature type="coiled-coil region" evidence="2">
    <location>
        <begin position="120"/>
        <end position="176"/>
    </location>
</feature>
<keyword evidence="5" id="KW-1185">Reference proteome</keyword>
<dbReference type="GO" id="GO:0008270">
    <property type="term" value="F:zinc ion binding"/>
    <property type="evidence" value="ECO:0007669"/>
    <property type="project" value="UniProtKB-KW"/>
</dbReference>
<dbReference type="PANTHER" id="PTHR25462">
    <property type="entry name" value="BONUS, ISOFORM C-RELATED"/>
    <property type="match status" value="1"/>
</dbReference>
<organism evidence="4 5">
    <name type="scientific">Mytilus edulis</name>
    <name type="common">Blue mussel</name>
    <dbReference type="NCBI Taxonomy" id="6550"/>
    <lineage>
        <taxon>Eukaryota</taxon>
        <taxon>Metazoa</taxon>
        <taxon>Spiralia</taxon>
        <taxon>Lophotrochozoa</taxon>
        <taxon>Mollusca</taxon>
        <taxon>Bivalvia</taxon>
        <taxon>Autobranchia</taxon>
        <taxon>Pteriomorphia</taxon>
        <taxon>Mytilida</taxon>
        <taxon>Mytiloidea</taxon>
        <taxon>Mytilidae</taxon>
        <taxon>Mytilinae</taxon>
        <taxon>Mytilus</taxon>
    </lineage>
</organism>
<name>A0A8S3USM8_MYTED</name>
<dbReference type="AlphaFoldDB" id="A0A8S3USM8"/>
<feature type="domain" description="B box-type" evidence="3">
    <location>
        <begin position="4"/>
        <end position="54"/>
    </location>
</feature>
<proteinExistence type="predicted"/>
<keyword evidence="2" id="KW-0175">Coiled coil</keyword>
<evidence type="ECO:0000313" key="4">
    <source>
        <dbReference type="EMBL" id="CAG2249042.1"/>
    </source>
</evidence>
<dbReference type="CDD" id="cd19757">
    <property type="entry name" value="Bbox1"/>
    <property type="match status" value="1"/>
</dbReference>
<keyword evidence="1" id="KW-0863">Zinc-finger</keyword>
<dbReference type="InterPro" id="IPR000315">
    <property type="entry name" value="Znf_B-box"/>
</dbReference>
<evidence type="ECO:0000256" key="1">
    <source>
        <dbReference type="PROSITE-ProRule" id="PRU00024"/>
    </source>
</evidence>
<dbReference type="SMART" id="SM00336">
    <property type="entry name" value="BBOX"/>
    <property type="match status" value="2"/>
</dbReference>
<reference evidence="4" key="1">
    <citation type="submission" date="2021-03" db="EMBL/GenBank/DDBJ databases">
        <authorList>
            <person name="Bekaert M."/>
        </authorList>
    </citation>
    <scope>NUCLEOTIDE SEQUENCE</scope>
</reference>
<dbReference type="InterPro" id="IPR047153">
    <property type="entry name" value="TRIM45/56/19-like"/>
</dbReference>
<protein>
    <recommendedName>
        <fullName evidence="3">B box-type domain-containing protein</fullName>
    </recommendedName>
</protein>
<dbReference type="Proteomes" id="UP000683360">
    <property type="component" value="Unassembled WGS sequence"/>
</dbReference>
<dbReference type="SUPFAM" id="SSF57845">
    <property type="entry name" value="B-box zinc-binding domain"/>
    <property type="match status" value="1"/>
</dbReference>
<accession>A0A8S3USM8</accession>
<dbReference type="EMBL" id="CAJPWZ010002959">
    <property type="protein sequence ID" value="CAG2249042.1"/>
    <property type="molecule type" value="Genomic_DNA"/>
</dbReference>
<sequence length="177" mass="20366">MAASNVTLCGICDSQHVSNVANYWCPECDEGLCSTCKNYHSASKASRQHGIISMDDYKKLPAEICKIEQKCKEHDRKFQMFCPRHDQLCCLICISENHKECIGMYPIDEAIKSSRTSALFDSLEKSLKDIKENIERVVKDREANLAEIKQQHIKSLNEIKETRQKLNSHLDKFEKKL</sequence>